<reference evidence="4" key="1">
    <citation type="submission" date="2016-06" db="EMBL/GenBank/DDBJ databases">
        <title>Complete genome sequence of Actinoalloteichus fjordicus DSM 46855 (=ADI127-17), type strain of the new species Actinoalloteichus fjordicus.</title>
        <authorList>
            <person name="Ruckert C."/>
            <person name="Nouioui I."/>
            <person name="Willmese J."/>
            <person name="van Wezel G."/>
            <person name="Klenk H.-P."/>
            <person name="Kalinowski J."/>
            <person name="Zotchev S.B."/>
        </authorList>
    </citation>
    <scope>NUCLEOTIDE SEQUENCE [LARGE SCALE GENOMIC DNA]</scope>
    <source>
        <strain evidence="4">ADI127-7</strain>
    </source>
</reference>
<evidence type="ECO:0000313" key="4">
    <source>
        <dbReference type="Proteomes" id="UP000185511"/>
    </source>
</evidence>
<feature type="region of interest" description="Disordered" evidence="1">
    <location>
        <begin position="241"/>
        <end position="265"/>
    </location>
</feature>
<dbReference type="AlphaFoldDB" id="A0AAC9LDX2"/>
<dbReference type="Pfam" id="PF00656">
    <property type="entry name" value="Peptidase_C14"/>
    <property type="match status" value="1"/>
</dbReference>
<feature type="domain" description="Peptidase C14 caspase" evidence="2">
    <location>
        <begin position="14"/>
        <end position="223"/>
    </location>
</feature>
<feature type="compositionally biased region" description="Low complexity" evidence="1">
    <location>
        <begin position="313"/>
        <end position="328"/>
    </location>
</feature>
<evidence type="ECO:0000256" key="1">
    <source>
        <dbReference type="SAM" id="MobiDB-lite"/>
    </source>
</evidence>
<dbReference type="EMBL" id="CP016076">
    <property type="protein sequence ID" value="APU14927.1"/>
    <property type="molecule type" value="Genomic_DNA"/>
</dbReference>
<dbReference type="KEGG" id="acad:UA74_14345"/>
<dbReference type="SUPFAM" id="SSF52129">
    <property type="entry name" value="Caspase-like"/>
    <property type="match status" value="1"/>
</dbReference>
<gene>
    <name evidence="3" type="ORF">UA74_14345</name>
</gene>
<evidence type="ECO:0000259" key="2">
    <source>
        <dbReference type="Pfam" id="PF00656"/>
    </source>
</evidence>
<evidence type="ECO:0000313" key="3">
    <source>
        <dbReference type="EMBL" id="APU14927.1"/>
    </source>
</evidence>
<proteinExistence type="predicted"/>
<name>A0AAC9LDX2_9PSEU</name>
<protein>
    <submittedName>
        <fullName evidence="3">Caspase domain-containing protein</fullName>
    </submittedName>
</protein>
<dbReference type="NCBIfam" id="NF047832">
    <property type="entry name" value="caspase_w_EACC1"/>
    <property type="match status" value="1"/>
</dbReference>
<dbReference type="InterPro" id="IPR029030">
    <property type="entry name" value="Caspase-like_dom_sf"/>
</dbReference>
<feature type="region of interest" description="Disordered" evidence="1">
    <location>
        <begin position="297"/>
        <end position="341"/>
    </location>
</feature>
<keyword evidence="4" id="KW-1185">Reference proteome</keyword>
<accession>A0AAC9LDX2</accession>
<organism evidence="3 4">
    <name type="scientific">Actinoalloteichus fjordicus</name>
    <dbReference type="NCBI Taxonomy" id="1612552"/>
    <lineage>
        <taxon>Bacteria</taxon>
        <taxon>Bacillati</taxon>
        <taxon>Actinomycetota</taxon>
        <taxon>Actinomycetes</taxon>
        <taxon>Pseudonocardiales</taxon>
        <taxon>Pseudonocardiaceae</taxon>
        <taxon>Actinoalloteichus</taxon>
    </lineage>
</organism>
<dbReference type="Gene3D" id="3.40.50.1460">
    <property type="match status" value="1"/>
</dbReference>
<dbReference type="GO" id="GO:0006508">
    <property type="term" value="P:proteolysis"/>
    <property type="evidence" value="ECO:0007669"/>
    <property type="project" value="InterPro"/>
</dbReference>
<sequence length="471" mass="48268">MADIWFADGGASRVVLIGASAFGSDDLPPIPSVRNNLADLQAAFRDPLRGLFGSDPDEHCVVLDLDEAGRTDTAHVGATLSRAGKEAVDLLLVYYAGHGMLDDDGALYLAAAHTDPQLLDFTALPLDVIKRGLSRSRARARVLILDCCFSGRAVNAMASPAALVAGQLDLEGTYILTSTTATTPSHAPRGHRNTAFTAALLRALSAPTPLTMDEIHRHAESELGALGRPLPQRLATGGVSRLALTRGPTSAPAGKAYASRPRRPLPRTLGRTLAAAAIAGAALIGLAVLQQTRQSPLGSVDQSTLPDVPPSSEPGSPRSDRPSGTPTPSTSPPDPRELVVPLFGTNETSDGAVTIGVTAALGMTSQDGSKYAAGGATGPGGGGVAVSADDSTGSSTTGFVDFFVEAPGETCTALGLAIGQSTVVPGGDENWIEIVVVGIADLSRRGAENLPVTFHVSQQAGPEPVADKMCT</sequence>
<dbReference type="InterPro" id="IPR011600">
    <property type="entry name" value="Pept_C14_caspase"/>
</dbReference>
<dbReference type="GO" id="GO:0004197">
    <property type="term" value="F:cysteine-type endopeptidase activity"/>
    <property type="evidence" value="ECO:0007669"/>
    <property type="project" value="InterPro"/>
</dbReference>
<dbReference type="Proteomes" id="UP000185511">
    <property type="component" value="Chromosome"/>
</dbReference>
<dbReference type="RefSeq" id="WP_075740779.1">
    <property type="nucleotide sequence ID" value="NZ_CP016076.1"/>
</dbReference>